<name>A0ABR2FX51_9ROSI</name>
<dbReference type="InterPro" id="IPR023210">
    <property type="entry name" value="NADP_OxRdtase_dom"/>
</dbReference>
<dbReference type="InterPro" id="IPR044498">
    <property type="entry name" value="AKR4C"/>
</dbReference>
<gene>
    <name evidence="7" type="ORF">V6N12_023111</name>
</gene>
<evidence type="ECO:0000259" key="6">
    <source>
        <dbReference type="PROSITE" id="PS50157"/>
    </source>
</evidence>
<evidence type="ECO:0000256" key="3">
    <source>
        <dbReference type="ARBA" id="ARBA00023002"/>
    </source>
</evidence>
<proteinExistence type="inferred from homology"/>
<keyword evidence="4" id="KW-0863">Zinc-finger</keyword>
<dbReference type="SMART" id="SM00355">
    <property type="entry name" value="ZnF_C2H2"/>
    <property type="match status" value="1"/>
</dbReference>
<dbReference type="PANTHER" id="PTHR11732">
    <property type="entry name" value="ALDO/KETO REDUCTASE"/>
    <property type="match status" value="1"/>
</dbReference>
<dbReference type="Pfam" id="PF00248">
    <property type="entry name" value="Aldo_ket_red"/>
    <property type="match status" value="1"/>
</dbReference>
<dbReference type="SUPFAM" id="SSF51430">
    <property type="entry name" value="NAD(P)-linked oxidoreductase"/>
    <property type="match status" value="1"/>
</dbReference>
<dbReference type="InterPro" id="IPR020471">
    <property type="entry name" value="AKR"/>
</dbReference>
<dbReference type="Proteomes" id="UP001472677">
    <property type="component" value="Unassembled WGS sequence"/>
</dbReference>
<keyword evidence="4" id="KW-0862">Zinc</keyword>
<dbReference type="PROSITE" id="PS50157">
    <property type="entry name" value="ZINC_FINGER_C2H2_2"/>
    <property type="match status" value="1"/>
</dbReference>
<keyword evidence="3" id="KW-0560">Oxidoreductase</keyword>
<dbReference type="Gene3D" id="3.30.160.60">
    <property type="entry name" value="Classic Zinc Finger"/>
    <property type="match status" value="1"/>
</dbReference>
<sequence>MEQARYWMWTKRRSDGLSCCYDSWEEQAFAEDAAGPLGGCIWPPRSYSCSFCGREFRSAQALGGHMNVHRRDRARLKQSPPTDPHHHDDHQNHGNPFSPLGFQCQPREVSNFAYSPNPNSLPPCKENCLEQALLPPLVQESPNKSPKSWSNLADDRYYHFSHLRADDGDKSPRILESECRVEADYVQTTDLSSSLNLVVRETRPPTSGSKQDMITVGCKRKRTDDHHHIPTTLPLFLKPVSAEDDIDLELRLGHRPKIPGENVKLLMEQQQQVVDFWIAFRGEAWGYPITDLYKAKIISKPKEYKGKEVDGWSLEGKKKERKVRWVALASAKFHMGVTRVLSSLGFCRLKIMQEAQAQAQAQAQTQSQSQRRADGASIQMSFTSCCFKIELVFVRQNMRSCNLKHSEVLCLRHLSSPTTFGREMADNRIKFFELNTGAKIPSVGLGTYGAKHGVLQNTVNTAIKVGYRHIGCASMYNNEKEIGSALKKVFNEGMVRRQDVWVTSKLWCTDHLPEDVPKALNNTLQDLQLDYVDLYLIHWPVSAIRGAMVVKGENLTQPDIPATWRAMEALYDSGKAKAIGVSNFSAKKLRDLLEVARITPAVNQVELHPVWQQPKLHEFCHSKGIHLSGYSPLGSQAGEKVRKKVLDNPFVKWVAQEVGKSAAQVALRWGLQMGHSVLPKSISEARLKENLDVFNWSIPQEMLPRFSLIEQASGNFFISFVLFYLEHCKNNRISSEQIFDDSYVVLRFRRS</sequence>
<dbReference type="CDD" id="cd19125">
    <property type="entry name" value="AKR_AKR4C1-15"/>
    <property type="match status" value="1"/>
</dbReference>
<dbReference type="PRINTS" id="PR00069">
    <property type="entry name" value="ALDKETRDTASE"/>
</dbReference>
<dbReference type="InterPro" id="IPR013087">
    <property type="entry name" value="Znf_C2H2_type"/>
</dbReference>
<dbReference type="Pfam" id="PF13912">
    <property type="entry name" value="zf-C2H2_6"/>
    <property type="match status" value="1"/>
</dbReference>
<dbReference type="Gene3D" id="3.20.20.100">
    <property type="entry name" value="NADP-dependent oxidoreductase domain"/>
    <property type="match status" value="1"/>
</dbReference>
<evidence type="ECO:0000256" key="5">
    <source>
        <dbReference type="SAM" id="MobiDB-lite"/>
    </source>
</evidence>
<reference evidence="7 8" key="1">
    <citation type="journal article" date="2024" name="G3 (Bethesda)">
        <title>Genome assembly of Hibiscus sabdariffa L. provides insights into metabolisms of medicinal natural products.</title>
        <authorList>
            <person name="Kim T."/>
        </authorList>
    </citation>
    <scope>NUCLEOTIDE SEQUENCE [LARGE SCALE GENOMIC DNA]</scope>
    <source>
        <strain evidence="7">TK-2024</strain>
        <tissue evidence="7">Old leaves</tissue>
    </source>
</reference>
<evidence type="ECO:0000256" key="4">
    <source>
        <dbReference type="PROSITE-ProRule" id="PRU00042"/>
    </source>
</evidence>
<comment type="similarity">
    <text evidence="1">Belongs to the aldo/keto reductase family.</text>
</comment>
<feature type="region of interest" description="Disordered" evidence="5">
    <location>
        <begin position="64"/>
        <end position="100"/>
    </location>
</feature>
<feature type="compositionally biased region" description="Basic residues" evidence="5">
    <location>
        <begin position="67"/>
        <end position="76"/>
    </location>
</feature>
<keyword evidence="4" id="KW-0479">Metal-binding</keyword>
<accession>A0ABR2FX51</accession>
<dbReference type="SUPFAM" id="SSF57667">
    <property type="entry name" value="beta-beta-alpha zinc fingers"/>
    <property type="match status" value="1"/>
</dbReference>
<evidence type="ECO:0000256" key="1">
    <source>
        <dbReference type="ARBA" id="ARBA00007905"/>
    </source>
</evidence>
<dbReference type="PROSITE" id="PS00062">
    <property type="entry name" value="ALDOKETO_REDUCTASE_2"/>
    <property type="match status" value="1"/>
</dbReference>
<keyword evidence="2" id="KW-0521">NADP</keyword>
<comment type="caution">
    <text evidence="7">The sequence shown here is derived from an EMBL/GenBank/DDBJ whole genome shotgun (WGS) entry which is preliminary data.</text>
</comment>
<dbReference type="InterPro" id="IPR036236">
    <property type="entry name" value="Znf_C2H2_sf"/>
</dbReference>
<organism evidence="7 8">
    <name type="scientific">Hibiscus sabdariffa</name>
    <name type="common">roselle</name>
    <dbReference type="NCBI Taxonomy" id="183260"/>
    <lineage>
        <taxon>Eukaryota</taxon>
        <taxon>Viridiplantae</taxon>
        <taxon>Streptophyta</taxon>
        <taxon>Embryophyta</taxon>
        <taxon>Tracheophyta</taxon>
        <taxon>Spermatophyta</taxon>
        <taxon>Magnoliopsida</taxon>
        <taxon>eudicotyledons</taxon>
        <taxon>Gunneridae</taxon>
        <taxon>Pentapetalae</taxon>
        <taxon>rosids</taxon>
        <taxon>malvids</taxon>
        <taxon>Malvales</taxon>
        <taxon>Malvaceae</taxon>
        <taxon>Malvoideae</taxon>
        <taxon>Hibiscus</taxon>
    </lineage>
</organism>
<keyword evidence="8" id="KW-1185">Reference proteome</keyword>
<evidence type="ECO:0000256" key="2">
    <source>
        <dbReference type="ARBA" id="ARBA00022857"/>
    </source>
</evidence>
<feature type="compositionally biased region" description="Basic and acidic residues" evidence="5">
    <location>
        <begin position="83"/>
        <end position="92"/>
    </location>
</feature>
<dbReference type="EMBL" id="JBBPBM010000004">
    <property type="protein sequence ID" value="KAK8588687.1"/>
    <property type="molecule type" value="Genomic_DNA"/>
</dbReference>
<dbReference type="InterPro" id="IPR018170">
    <property type="entry name" value="Aldo/ket_reductase_CS"/>
</dbReference>
<dbReference type="PROSITE" id="PS00028">
    <property type="entry name" value="ZINC_FINGER_C2H2_1"/>
    <property type="match status" value="1"/>
</dbReference>
<evidence type="ECO:0000313" key="8">
    <source>
        <dbReference type="Proteomes" id="UP001472677"/>
    </source>
</evidence>
<evidence type="ECO:0000313" key="7">
    <source>
        <dbReference type="EMBL" id="KAK8588687.1"/>
    </source>
</evidence>
<protein>
    <recommendedName>
        <fullName evidence="6">C2H2-type domain-containing protein</fullName>
    </recommendedName>
</protein>
<feature type="domain" description="C2H2-type" evidence="6">
    <location>
        <begin position="47"/>
        <end position="74"/>
    </location>
</feature>
<dbReference type="InterPro" id="IPR036812">
    <property type="entry name" value="NAD(P)_OxRdtase_dom_sf"/>
</dbReference>
<dbReference type="PROSITE" id="PS00063">
    <property type="entry name" value="ALDOKETO_REDUCTASE_3"/>
    <property type="match status" value="1"/>
</dbReference>